<evidence type="ECO:0000313" key="2">
    <source>
        <dbReference type="EMBL" id="CAB5053643.1"/>
    </source>
</evidence>
<organism evidence="2">
    <name type="scientific">freshwater metagenome</name>
    <dbReference type="NCBI Taxonomy" id="449393"/>
    <lineage>
        <taxon>unclassified sequences</taxon>
        <taxon>metagenomes</taxon>
        <taxon>ecological metagenomes</taxon>
    </lineage>
</organism>
<feature type="region of interest" description="Disordered" evidence="1">
    <location>
        <begin position="62"/>
        <end position="93"/>
    </location>
</feature>
<protein>
    <submittedName>
        <fullName evidence="2">Unannotated protein</fullName>
    </submittedName>
</protein>
<gene>
    <name evidence="2" type="ORF">UFOPK4275_01068</name>
</gene>
<reference evidence="2" key="1">
    <citation type="submission" date="2020-05" db="EMBL/GenBank/DDBJ databases">
        <authorList>
            <person name="Chiriac C."/>
            <person name="Salcher M."/>
            <person name="Ghai R."/>
            <person name="Kavagutti S V."/>
        </authorList>
    </citation>
    <scope>NUCLEOTIDE SEQUENCE</scope>
</reference>
<sequence>MIAAPIANPIATGTNIIPASGSRNGKWWPASREASTRLPATNTDARIDHTKREFFATNAATNNGTYKNRTRPPRTAGPVSMRIRSHQPSPLDRLVSTPTMTAQASGCKNRVVQGRLSTTAVTVAVRAPANPKPAARVDPPPRTAASCHNTAHITTTRTVEGLKAKVTASSRESFATN</sequence>
<evidence type="ECO:0000256" key="1">
    <source>
        <dbReference type="SAM" id="MobiDB-lite"/>
    </source>
</evidence>
<dbReference type="AlphaFoldDB" id="A0A6J7TJQ1"/>
<proteinExistence type="predicted"/>
<name>A0A6J7TJQ1_9ZZZZ</name>
<accession>A0A6J7TJQ1</accession>
<dbReference type="EMBL" id="CAFBQJ010000210">
    <property type="protein sequence ID" value="CAB5053643.1"/>
    <property type="molecule type" value="Genomic_DNA"/>
</dbReference>